<proteinExistence type="predicted"/>
<dbReference type="OrthoDB" id="3265206at2759"/>
<comment type="caution">
    <text evidence="1">The sequence shown here is derived from an EMBL/GenBank/DDBJ whole genome shotgun (WGS) entry which is preliminary data.</text>
</comment>
<dbReference type="AlphaFoldDB" id="A0A9W8ZTS0"/>
<reference evidence="1" key="1">
    <citation type="submission" date="2022-08" db="EMBL/GenBank/DDBJ databases">
        <title>A Global Phylogenomic Analysis of the Shiitake Genus Lentinula.</title>
        <authorList>
            <consortium name="DOE Joint Genome Institute"/>
            <person name="Sierra-Patev S."/>
            <person name="Min B."/>
            <person name="Naranjo-Ortiz M."/>
            <person name="Looney B."/>
            <person name="Konkel Z."/>
            <person name="Slot J.C."/>
            <person name="Sakamoto Y."/>
            <person name="Steenwyk J.L."/>
            <person name="Rokas A."/>
            <person name="Carro J."/>
            <person name="Camarero S."/>
            <person name="Ferreira P."/>
            <person name="Molpeceres G."/>
            <person name="Ruiz-Duenas F.J."/>
            <person name="Serrano A."/>
            <person name="Henrissat B."/>
            <person name="Drula E."/>
            <person name="Hughes K.W."/>
            <person name="Mata J.L."/>
            <person name="Ishikawa N.K."/>
            <person name="Vargas-Isla R."/>
            <person name="Ushijima S."/>
            <person name="Smith C.A."/>
            <person name="Ahrendt S."/>
            <person name="Andreopoulos W."/>
            <person name="He G."/>
            <person name="Labutti K."/>
            <person name="Lipzen A."/>
            <person name="Ng V."/>
            <person name="Riley R."/>
            <person name="Sandor L."/>
            <person name="Barry K."/>
            <person name="Martinez A.T."/>
            <person name="Xiao Y."/>
            <person name="Gibbons J.G."/>
            <person name="Terashima K."/>
            <person name="Grigoriev I.V."/>
            <person name="Hibbett D.S."/>
        </authorList>
    </citation>
    <scope>NUCLEOTIDE SEQUENCE</scope>
    <source>
        <strain evidence="1">JLM2183</strain>
    </source>
</reference>
<name>A0A9W8ZTS0_9AGAR</name>
<dbReference type="Proteomes" id="UP001150266">
    <property type="component" value="Unassembled WGS sequence"/>
</dbReference>
<sequence>MATISIDVSAIFREVRLLITELKNERTADKEKAKAAQLLVYRALSLHPALDHMRPPTGMLADVDWYTELRSTFTSGIFRRLAQNEHFKKMALLGDTGARARIMTLLLWIVGHRLSEDSVAKLLSVAFMDGIKRDTEETLDVATELTQLDSVKKVLVSLRKMIKTKLPLPPGTLRYTINRMYLKKKHTDRNPFQGPDFNVNDEDKALPRSELWGYVLPDEQQYEYDIRRNPVLLLRPLPNKVIIPQTKLTVLIIQWAACNFGLGKKVYSAQDIDSEAFWNADPPLSDALYLNQKAADNDDSLSAWSSDSSEDSLPFEVHQSFATAPYERMWKHEPLEDWIHSRFCSVYPMHRWAHQSFVRLLLFNAFSGSQTLPTSSFQILTAIHITNQLSERMPIDVWKYAERFIIAQSLFLWREKYTAEPWCPVFSAMTLEERAMFVIFVDALWWEEAQPWKDHVVDHPPLFLIIREFLMDPLRHCPEGVDILSLPLLVQNDTSGAINNLPSLNRDLCICGECSSICAQLPTNLESFRYQYFSLTSSRPLNCDALARTWEPALSAAEIWLDSLLSRLECRFTLFPWTEELNRRIGPAALEVANALCVQIGSDLSDDQLLRFVLMLNTITDDFPPTVPKLPGPFGIGYVSSMPWAADREDYRISCSESGYGSDQVLVLKGGLLYDAVGLDGISLIHENENLRIVHHTTMPARFSAVCMPSIRGDSFSLFPTLHTSQSQWSTVPIQEHPPEKEGIITFVLSNWQTDAFPLLSVSSSSDDTGFSAPRGARAALIQVEFYGRLVETVWKPDVQQGIPCEHKDLWGCSTRCSTTAVDLFRQILPPTSTPLYYDNDDSDLGSSPLFRELRFSASKDAPSIRQKIIRDMFEEHARRVEPLTKAGSPLERMRTCMIRCGSSNGLVDAVVVLAASVKKKVYVLNHRLGNVGSVRLRVCKNEVGVWVYR</sequence>
<keyword evidence="2" id="KW-1185">Reference proteome</keyword>
<organism evidence="1 2">
    <name type="scientific">Lentinula aciculospora</name>
    <dbReference type="NCBI Taxonomy" id="153920"/>
    <lineage>
        <taxon>Eukaryota</taxon>
        <taxon>Fungi</taxon>
        <taxon>Dikarya</taxon>
        <taxon>Basidiomycota</taxon>
        <taxon>Agaricomycotina</taxon>
        <taxon>Agaricomycetes</taxon>
        <taxon>Agaricomycetidae</taxon>
        <taxon>Agaricales</taxon>
        <taxon>Marasmiineae</taxon>
        <taxon>Omphalotaceae</taxon>
        <taxon>Lentinula</taxon>
    </lineage>
</organism>
<gene>
    <name evidence="1" type="ORF">J3R30DRAFT_3719535</name>
</gene>
<evidence type="ECO:0000313" key="2">
    <source>
        <dbReference type="Proteomes" id="UP001150266"/>
    </source>
</evidence>
<protein>
    <submittedName>
        <fullName evidence="1">Uncharacterized protein</fullName>
    </submittedName>
</protein>
<dbReference type="EMBL" id="JAOTPV010000055">
    <property type="protein sequence ID" value="KAJ4466256.1"/>
    <property type="molecule type" value="Genomic_DNA"/>
</dbReference>
<evidence type="ECO:0000313" key="1">
    <source>
        <dbReference type="EMBL" id="KAJ4466256.1"/>
    </source>
</evidence>
<accession>A0A9W8ZTS0</accession>